<dbReference type="CDD" id="cd07185">
    <property type="entry name" value="OmpA_C-like"/>
    <property type="match status" value="1"/>
</dbReference>
<keyword evidence="2" id="KW-1133">Transmembrane helix</keyword>
<feature type="transmembrane region" description="Helical" evidence="2">
    <location>
        <begin position="151"/>
        <end position="170"/>
    </location>
</feature>
<dbReference type="InterPro" id="IPR006665">
    <property type="entry name" value="OmpA-like"/>
</dbReference>
<evidence type="ECO:0000256" key="1">
    <source>
        <dbReference type="PROSITE-ProRule" id="PRU00473"/>
    </source>
</evidence>
<feature type="domain" description="OmpA-like" evidence="3">
    <location>
        <begin position="316"/>
        <end position="433"/>
    </location>
</feature>
<keyword evidence="1 2" id="KW-0472">Membrane</keyword>
<keyword evidence="2" id="KW-0812">Transmembrane</keyword>
<accession>A0A376G036</accession>
<dbReference type="Pfam" id="PF00691">
    <property type="entry name" value="OmpA"/>
    <property type="match status" value="1"/>
</dbReference>
<dbReference type="SUPFAM" id="SSF103088">
    <property type="entry name" value="OmpA-like"/>
    <property type="match status" value="1"/>
</dbReference>
<sequence length="433" mass="46836">MNIIELVKGYITPDLISKTSSELGENESGISKAINAFIPILLGGVLEKKNSTTGLFHTIKSFGASRGLANISTEQETPDTIKELINVIFGSNAQPIVSKIAEYAGISTGSSSKLLDLTALTTFGSIGKEAEFNNVTEADFFSSLGGIKDKILGLIPTGLGLGALGLGTMFNDAPKITETIDVAKDHITETITETRKVVDVEPEEKPYVAPVDAYAETHNNNGGGGFWKWLIPLILVALAAFFLLKKCNKNEEKTVITEEAEIVVDSLNEDSLNAAPKELSDIDLDGVALKGYANGLEDQIIKFIKAPDFATMTEDQLKEKWFNFDNVNFVFGKTDQLESGSDIQLDNVAAILKKYPTAKIKLGAYTDKVGDDAKNKEISQKRADYLKAELTKRGVGAQVIAAEGYGEEFAKVAETASDAERASDRKMSLRFTK</sequence>
<organism evidence="4 5">
    <name type="scientific">Empedobacter falsenii</name>
    <dbReference type="NCBI Taxonomy" id="343874"/>
    <lineage>
        <taxon>Bacteria</taxon>
        <taxon>Pseudomonadati</taxon>
        <taxon>Bacteroidota</taxon>
        <taxon>Flavobacteriia</taxon>
        <taxon>Flavobacteriales</taxon>
        <taxon>Weeksellaceae</taxon>
        <taxon>Empedobacter</taxon>
    </lineage>
</organism>
<dbReference type="Pfam" id="PF06078">
    <property type="entry name" value="DUF937"/>
    <property type="match status" value="1"/>
</dbReference>
<evidence type="ECO:0000313" key="4">
    <source>
        <dbReference type="EMBL" id="STD53694.1"/>
    </source>
</evidence>
<evidence type="ECO:0000256" key="2">
    <source>
        <dbReference type="SAM" id="Phobius"/>
    </source>
</evidence>
<evidence type="ECO:0000313" key="5">
    <source>
        <dbReference type="Proteomes" id="UP000254737"/>
    </source>
</evidence>
<reference evidence="4 5" key="1">
    <citation type="submission" date="2018-06" db="EMBL/GenBank/DDBJ databases">
        <authorList>
            <consortium name="Pathogen Informatics"/>
            <person name="Doyle S."/>
        </authorList>
    </citation>
    <scope>NUCLEOTIDE SEQUENCE [LARGE SCALE GENOMIC DNA]</scope>
    <source>
        <strain evidence="4 5">NCTC13456</strain>
    </source>
</reference>
<protein>
    <submittedName>
        <fullName evidence="4">Root adhesin</fullName>
    </submittedName>
</protein>
<dbReference type="InterPro" id="IPR050330">
    <property type="entry name" value="Bact_OuterMem_StrucFunc"/>
</dbReference>
<gene>
    <name evidence="4" type="primary">oprF_1</name>
    <name evidence="4" type="ORF">NCTC13456_00624</name>
</gene>
<dbReference type="EMBL" id="UFXS01000001">
    <property type="protein sequence ID" value="STD53694.1"/>
    <property type="molecule type" value="Genomic_DNA"/>
</dbReference>
<dbReference type="AlphaFoldDB" id="A0A376G036"/>
<dbReference type="PROSITE" id="PS51123">
    <property type="entry name" value="OMPA_2"/>
    <property type="match status" value="1"/>
</dbReference>
<dbReference type="RefSeq" id="WP_114998665.1">
    <property type="nucleotide sequence ID" value="NZ_UFXS01000001.1"/>
</dbReference>
<proteinExistence type="predicted"/>
<feature type="transmembrane region" description="Helical" evidence="2">
    <location>
        <begin position="226"/>
        <end position="244"/>
    </location>
</feature>
<dbReference type="InterPro" id="IPR036737">
    <property type="entry name" value="OmpA-like_sf"/>
</dbReference>
<dbReference type="InterPro" id="IPR009282">
    <property type="entry name" value="DUF937"/>
</dbReference>
<dbReference type="Gene3D" id="3.30.1330.60">
    <property type="entry name" value="OmpA-like domain"/>
    <property type="match status" value="1"/>
</dbReference>
<name>A0A376G036_9FLAO</name>
<dbReference type="GO" id="GO:0016020">
    <property type="term" value="C:membrane"/>
    <property type="evidence" value="ECO:0007669"/>
    <property type="project" value="UniProtKB-UniRule"/>
</dbReference>
<dbReference type="STRING" id="343874.GCA_000805695_02477"/>
<dbReference type="PANTHER" id="PTHR30329:SF21">
    <property type="entry name" value="LIPOPROTEIN YIAD-RELATED"/>
    <property type="match status" value="1"/>
</dbReference>
<evidence type="ECO:0000259" key="3">
    <source>
        <dbReference type="PROSITE" id="PS51123"/>
    </source>
</evidence>
<dbReference type="PANTHER" id="PTHR30329">
    <property type="entry name" value="STATOR ELEMENT OF FLAGELLAR MOTOR COMPLEX"/>
    <property type="match status" value="1"/>
</dbReference>
<dbReference type="Proteomes" id="UP000254737">
    <property type="component" value="Unassembled WGS sequence"/>
</dbReference>